<evidence type="ECO:0000313" key="2">
    <source>
        <dbReference type="Proteomes" id="UP001165079"/>
    </source>
</evidence>
<dbReference type="Proteomes" id="UP001165079">
    <property type="component" value="Unassembled WGS sequence"/>
</dbReference>
<sequence length="60" mass="6821">MRQLTRLTDRMVNRLAPKMTASAACGSDTTKCEEDIHGRCVRKRALYRRQCGAWSWAGCC</sequence>
<organism evidence="1 2">
    <name type="scientific">Actinorhabdospora filicis</name>
    <dbReference type="NCBI Taxonomy" id="1785913"/>
    <lineage>
        <taxon>Bacteria</taxon>
        <taxon>Bacillati</taxon>
        <taxon>Actinomycetota</taxon>
        <taxon>Actinomycetes</taxon>
        <taxon>Micromonosporales</taxon>
        <taxon>Micromonosporaceae</taxon>
        <taxon>Actinorhabdospora</taxon>
    </lineage>
</organism>
<dbReference type="RefSeq" id="WP_285663545.1">
    <property type="nucleotide sequence ID" value="NZ_BSTX01000002.1"/>
</dbReference>
<gene>
    <name evidence="1" type="ORF">Afil01_31940</name>
</gene>
<comment type="caution">
    <text evidence="1">The sequence shown here is derived from an EMBL/GenBank/DDBJ whole genome shotgun (WGS) entry which is preliminary data.</text>
</comment>
<evidence type="ECO:0000313" key="1">
    <source>
        <dbReference type="EMBL" id="GLZ78387.1"/>
    </source>
</evidence>
<dbReference type="EMBL" id="BSTX01000002">
    <property type="protein sequence ID" value="GLZ78387.1"/>
    <property type="molecule type" value="Genomic_DNA"/>
</dbReference>
<reference evidence="1" key="1">
    <citation type="submission" date="2023-03" db="EMBL/GenBank/DDBJ databases">
        <title>Actinorhabdospora filicis NBRC 111898.</title>
        <authorList>
            <person name="Ichikawa N."/>
            <person name="Sato H."/>
            <person name="Tonouchi N."/>
        </authorList>
    </citation>
    <scope>NUCLEOTIDE SEQUENCE</scope>
    <source>
        <strain evidence="1">NBRC 111898</strain>
    </source>
</reference>
<dbReference type="AlphaFoldDB" id="A0A9W6SM10"/>
<name>A0A9W6SM10_9ACTN</name>
<protein>
    <submittedName>
        <fullName evidence="1">Uncharacterized protein</fullName>
    </submittedName>
</protein>
<accession>A0A9W6SM10</accession>
<proteinExistence type="predicted"/>
<keyword evidence="2" id="KW-1185">Reference proteome</keyword>